<protein>
    <submittedName>
        <fullName evidence="1">Uncharacterized protein</fullName>
    </submittedName>
</protein>
<reference evidence="2" key="1">
    <citation type="journal article" date="2015" name="Nat. Genet.">
        <title>The genome and transcriptome of the zoonotic hookworm Ancylostoma ceylanicum identify infection-specific gene families.</title>
        <authorList>
            <person name="Schwarz E.M."/>
            <person name="Hu Y."/>
            <person name="Antoshechkin I."/>
            <person name="Miller M.M."/>
            <person name="Sternberg P.W."/>
            <person name="Aroian R.V."/>
        </authorList>
    </citation>
    <scope>NUCLEOTIDE SEQUENCE</scope>
    <source>
        <strain evidence="2">HY135</strain>
    </source>
</reference>
<dbReference type="EMBL" id="JARK01001337">
    <property type="protein sequence ID" value="EYC34140.1"/>
    <property type="molecule type" value="Genomic_DNA"/>
</dbReference>
<organism evidence="1 2">
    <name type="scientific">Ancylostoma ceylanicum</name>
    <dbReference type="NCBI Taxonomy" id="53326"/>
    <lineage>
        <taxon>Eukaryota</taxon>
        <taxon>Metazoa</taxon>
        <taxon>Ecdysozoa</taxon>
        <taxon>Nematoda</taxon>
        <taxon>Chromadorea</taxon>
        <taxon>Rhabditida</taxon>
        <taxon>Rhabditina</taxon>
        <taxon>Rhabditomorpha</taxon>
        <taxon>Strongyloidea</taxon>
        <taxon>Ancylostomatidae</taxon>
        <taxon>Ancylostomatinae</taxon>
        <taxon>Ancylostoma</taxon>
    </lineage>
</organism>
<evidence type="ECO:0000313" key="1">
    <source>
        <dbReference type="EMBL" id="EYC34140.1"/>
    </source>
</evidence>
<dbReference type="OrthoDB" id="3176171at2759"/>
<proteinExistence type="predicted"/>
<dbReference type="AlphaFoldDB" id="A0A016W3C4"/>
<comment type="caution">
    <text evidence="1">The sequence shown here is derived from an EMBL/GenBank/DDBJ whole genome shotgun (WGS) entry which is preliminary data.</text>
</comment>
<keyword evidence="2" id="KW-1185">Reference proteome</keyword>
<gene>
    <name evidence="1" type="primary">Acey_s0001.g267</name>
    <name evidence="1" type="ORF">Y032_0001g267</name>
</gene>
<sequence length="157" mass="16983">MEGDHASPRPKVFGTSRSNIPRLTPAKARVPVSATVQAARNLKRKSIEHFSRPIPSATPAKRAAIAPVTSQYSVSKPLPNSMRTGRATLASTGALPRYLQTTASSASRRNVVSLTAASRTNIPSTSTTSTNALIHLRKIFFIKIGERDMYILNEKNA</sequence>
<name>A0A016W3C4_9BILA</name>
<evidence type="ECO:0000313" key="2">
    <source>
        <dbReference type="Proteomes" id="UP000024635"/>
    </source>
</evidence>
<dbReference type="STRING" id="53326.A0A016W3C4"/>
<dbReference type="Proteomes" id="UP000024635">
    <property type="component" value="Unassembled WGS sequence"/>
</dbReference>
<accession>A0A016W3C4</accession>